<reference evidence="1" key="2">
    <citation type="submission" date="2025-05" db="UniProtKB">
        <authorList>
            <consortium name="EnsemblMetazoa"/>
        </authorList>
    </citation>
    <scope>IDENTIFICATION</scope>
    <source>
        <strain evidence="1">Foshan</strain>
    </source>
</reference>
<organism evidence="1 2">
    <name type="scientific">Aedes albopictus</name>
    <name type="common">Asian tiger mosquito</name>
    <name type="synonym">Stegomyia albopicta</name>
    <dbReference type="NCBI Taxonomy" id="7160"/>
    <lineage>
        <taxon>Eukaryota</taxon>
        <taxon>Metazoa</taxon>
        <taxon>Ecdysozoa</taxon>
        <taxon>Arthropoda</taxon>
        <taxon>Hexapoda</taxon>
        <taxon>Insecta</taxon>
        <taxon>Pterygota</taxon>
        <taxon>Neoptera</taxon>
        <taxon>Endopterygota</taxon>
        <taxon>Diptera</taxon>
        <taxon>Nematocera</taxon>
        <taxon>Culicoidea</taxon>
        <taxon>Culicidae</taxon>
        <taxon>Culicinae</taxon>
        <taxon>Aedini</taxon>
        <taxon>Aedes</taxon>
        <taxon>Stegomyia</taxon>
    </lineage>
</organism>
<evidence type="ECO:0000313" key="1">
    <source>
        <dbReference type="EnsemblMetazoa" id="AALFPA23_010667.P14981"/>
    </source>
</evidence>
<keyword evidence="2" id="KW-1185">Reference proteome</keyword>
<name>A0ABM1YN76_AEDAL</name>
<evidence type="ECO:0008006" key="3">
    <source>
        <dbReference type="Google" id="ProtNLM"/>
    </source>
</evidence>
<dbReference type="InterPro" id="IPR042476">
    <property type="entry name" value="APPBP2"/>
</dbReference>
<dbReference type="EnsemblMetazoa" id="AALFPA23_010667.R14981">
    <property type="protein sequence ID" value="AALFPA23_010667.P14981"/>
    <property type="gene ID" value="AALFPA23_010667"/>
</dbReference>
<protein>
    <recommendedName>
        <fullName evidence="3">F-box domain-containing protein</fullName>
    </recommendedName>
</protein>
<accession>A0ABM1YN76</accession>
<evidence type="ECO:0000313" key="2">
    <source>
        <dbReference type="Proteomes" id="UP000069940"/>
    </source>
</evidence>
<reference evidence="2" key="1">
    <citation type="journal article" date="2015" name="Proc. Natl. Acad. Sci. U.S.A.">
        <title>Genome sequence of the Asian Tiger mosquito, Aedes albopictus, reveals insights into its biology, genetics, and evolution.</title>
        <authorList>
            <person name="Chen X.G."/>
            <person name="Jiang X."/>
            <person name="Gu J."/>
            <person name="Xu M."/>
            <person name="Wu Y."/>
            <person name="Deng Y."/>
            <person name="Zhang C."/>
            <person name="Bonizzoni M."/>
            <person name="Dermauw W."/>
            <person name="Vontas J."/>
            <person name="Armbruster P."/>
            <person name="Huang X."/>
            <person name="Yang Y."/>
            <person name="Zhang H."/>
            <person name="He W."/>
            <person name="Peng H."/>
            <person name="Liu Y."/>
            <person name="Wu K."/>
            <person name="Chen J."/>
            <person name="Lirakis M."/>
            <person name="Topalis P."/>
            <person name="Van Leeuwen T."/>
            <person name="Hall A.B."/>
            <person name="Jiang X."/>
            <person name="Thorpe C."/>
            <person name="Mueller R.L."/>
            <person name="Sun C."/>
            <person name="Waterhouse R.M."/>
            <person name="Yan G."/>
            <person name="Tu Z.J."/>
            <person name="Fang X."/>
            <person name="James A.A."/>
        </authorList>
    </citation>
    <scope>NUCLEOTIDE SEQUENCE [LARGE SCALE GENOMIC DNA]</scope>
    <source>
        <strain evidence="2">Foshan</strain>
    </source>
</reference>
<proteinExistence type="predicted"/>
<dbReference type="PANTHER" id="PTHR46575">
    <property type="entry name" value="AMYLOID PROTEIN-BINDING PROTEIN 2"/>
    <property type="match status" value="1"/>
</dbReference>
<dbReference type="PANTHER" id="PTHR46575:SF1">
    <property type="entry name" value="AMYLOID PROTEIN-BINDING PROTEIN 2"/>
    <property type="match status" value="1"/>
</dbReference>
<dbReference type="GeneID" id="109414198"/>
<dbReference type="RefSeq" id="XP_062713134.1">
    <property type="nucleotide sequence ID" value="XM_062857150.1"/>
</dbReference>
<sequence length="363" mass="42256">MDLPSLYQLSVKTFVRNLKHNSKSRAPISELHDLPPNVLCTVFEEMSSHSSLTEITHRELSDPVLYMRVFSLNYTARKSLEKSVCNVSRNGVCALSEMARNWCKIMSDEEKRKRYPSLATNFRGALELGTYLHDAGLAQLSAEVLYIARRMIPQDNNGLKIECVRSILRAEVSALYKMKAEETCRTLLTMVDDTTDDEVRIKVFLEVTKHHFKACRYSEMNRWIQKAQEFITETTPPEIVIECQQLNALHLFHSKMILDAYSIFKQAIDRTREIFGHHHRRYAETLYTFGATLVKNRYCYGFQMLLYGIQMLIEVLIIFTTLYGERTPHANDIYRYLALARDINTSTDDRTVCFFNSDCYRLF</sequence>
<dbReference type="Proteomes" id="UP000069940">
    <property type="component" value="Unassembled WGS sequence"/>
</dbReference>